<dbReference type="STRING" id="48699.ENSPLAP00000029393"/>
<dbReference type="GO" id="GO:0002764">
    <property type="term" value="P:immune response-regulating signaling pathway"/>
    <property type="evidence" value="ECO:0007669"/>
    <property type="project" value="TreeGrafter"/>
</dbReference>
<dbReference type="Pfam" id="PF13927">
    <property type="entry name" value="Ig_3"/>
    <property type="match status" value="1"/>
</dbReference>
<dbReference type="GeneTree" id="ENSGT01030000234785"/>
<protein>
    <recommendedName>
        <fullName evidence="2">Ig-like domain-containing protein</fullName>
    </recommendedName>
</protein>
<evidence type="ECO:0000313" key="3">
    <source>
        <dbReference type="Ensembl" id="ENSPLAP00000029393.1"/>
    </source>
</evidence>
<keyword evidence="4" id="KW-1185">Reference proteome</keyword>
<evidence type="ECO:0000259" key="2">
    <source>
        <dbReference type="PROSITE" id="PS50835"/>
    </source>
</evidence>
<dbReference type="InterPro" id="IPR007110">
    <property type="entry name" value="Ig-like_dom"/>
</dbReference>
<dbReference type="PANTHER" id="PTHR11738:SF186">
    <property type="entry name" value="OSTEOCLAST-ASSOCIATED IMMUNOGLOBULIN-LIKE RECEPTOR"/>
    <property type="match status" value="1"/>
</dbReference>
<dbReference type="AlphaFoldDB" id="A0A3B3VWF1"/>
<dbReference type="Ensembl" id="ENSPLAT00000030730.1">
    <property type="protein sequence ID" value="ENSPLAP00000029393.1"/>
    <property type="gene ID" value="ENSPLAG00000019547.1"/>
</dbReference>
<reference evidence="3" key="1">
    <citation type="submission" date="2025-08" db="UniProtKB">
        <authorList>
            <consortium name="Ensembl"/>
        </authorList>
    </citation>
    <scope>IDENTIFICATION</scope>
</reference>
<dbReference type="InterPro" id="IPR013783">
    <property type="entry name" value="Ig-like_fold"/>
</dbReference>
<dbReference type="InterPro" id="IPR036179">
    <property type="entry name" value="Ig-like_dom_sf"/>
</dbReference>
<dbReference type="PROSITE" id="PS50835">
    <property type="entry name" value="IG_LIKE"/>
    <property type="match status" value="1"/>
</dbReference>
<name>A0A3B3VWF1_9TELE</name>
<feature type="domain" description="Ig-like" evidence="2">
    <location>
        <begin position="23"/>
        <end position="132"/>
    </location>
</feature>
<proteinExistence type="predicted"/>
<dbReference type="GO" id="GO:0007166">
    <property type="term" value="P:cell surface receptor signaling pathway"/>
    <property type="evidence" value="ECO:0007669"/>
    <property type="project" value="UniProtKB-ARBA"/>
</dbReference>
<accession>A0A3B3VWF1</accession>
<evidence type="ECO:0000256" key="1">
    <source>
        <dbReference type="ARBA" id="ARBA00023157"/>
    </source>
</evidence>
<dbReference type="Gene3D" id="2.60.40.10">
    <property type="entry name" value="Immunoglobulins"/>
    <property type="match status" value="1"/>
</dbReference>
<dbReference type="PANTHER" id="PTHR11738">
    <property type="entry name" value="MHC CLASS I NK CELL RECEPTOR"/>
    <property type="match status" value="1"/>
</dbReference>
<reference evidence="3" key="2">
    <citation type="submission" date="2025-09" db="UniProtKB">
        <authorList>
            <consortium name="Ensembl"/>
        </authorList>
    </citation>
    <scope>IDENTIFICATION</scope>
</reference>
<sequence>NIYFQKLNLILSTFYFPANFPNPQISISPAAVVILGQQVSITCSIAAAPLSGTFILQKTSGSFRMNQSSDSNSASFNIPKTSGSFRMTQPWSSISQTFNIQKVTLDHDGEFLCQYRSRQIFSSVRSDSVHLTGKIK</sequence>
<dbReference type="SUPFAM" id="SSF48726">
    <property type="entry name" value="Immunoglobulin"/>
    <property type="match status" value="1"/>
</dbReference>
<evidence type="ECO:0000313" key="4">
    <source>
        <dbReference type="Proteomes" id="UP000261500"/>
    </source>
</evidence>
<dbReference type="InterPro" id="IPR050412">
    <property type="entry name" value="Ig-like_Receptors_ImmuneReg"/>
</dbReference>
<dbReference type="Proteomes" id="UP000261500">
    <property type="component" value="Unplaced"/>
</dbReference>
<keyword evidence="1" id="KW-1015">Disulfide bond</keyword>
<organism evidence="3 4">
    <name type="scientific">Poecilia latipinna</name>
    <name type="common">sailfin molly</name>
    <dbReference type="NCBI Taxonomy" id="48699"/>
    <lineage>
        <taxon>Eukaryota</taxon>
        <taxon>Metazoa</taxon>
        <taxon>Chordata</taxon>
        <taxon>Craniata</taxon>
        <taxon>Vertebrata</taxon>
        <taxon>Euteleostomi</taxon>
        <taxon>Actinopterygii</taxon>
        <taxon>Neopterygii</taxon>
        <taxon>Teleostei</taxon>
        <taxon>Neoteleostei</taxon>
        <taxon>Acanthomorphata</taxon>
        <taxon>Ovalentaria</taxon>
        <taxon>Atherinomorphae</taxon>
        <taxon>Cyprinodontiformes</taxon>
        <taxon>Poeciliidae</taxon>
        <taxon>Poeciliinae</taxon>
        <taxon>Poecilia</taxon>
    </lineage>
</organism>